<keyword evidence="3" id="KW-0687">Ribonucleoprotein</keyword>
<protein>
    <recommendedName>
        <fullName evidence="4">Small ribosomal subunit protein uS7 domain-containing protein</fullName>
    </recommendedName>
</protein>
<reference evidence="5" key="1">
    <citation type="submission" date="2021-08" db="EMBL/GenBank/DDBJ databases">
        <authorList>
            <person name="Misof B."/>
            <person name="Oliver O."/>
            <person name="Podsiadlowski L."/>
            <person name="Donath A."/>
            <person name="Peters R."/>
            <person name="Mayer C."/>
            <person name="Rust J."/>
            <person name="Gunkel S."/>
            <person name="Lesny P."/>
            <person name="Martin S."/>
            <person name="Oeyen J.P."/>
            <person name="Petersen M."/>
            <person name="Panagiotis P."/>
            <person name="Wilbrandt J."/>
            <person name="Tanja T."/>
        </authorList>
    </citation>
    <scope>NUCLEOTIDE SEQUENCE</scope>
    <source>
        <strain evidence="5">GBR_01_08_01A</strain>
        <tissue evidence="5">Thorax + abdomen</tissue>
    </source>
</reference>
<evidence type="ECO:0000256" key="3">
    <source>
        <dbReference type="ARBA" id="ARBA00023274"/>
    </source>
</evidence>
<dbReference type="PANTHER" id="PTHR11205">
    <property type="entry name" value="RIBOSOMAL PROTEIN S7"/>
    <property type="match status" value="1"/>
</dbReference>
<dbReference type="AlphaFoldDB" id="A0AAD9RUQ2"/>
<proteinExistence type="inferred from homology"/>
<dbReference type="InterPro" id="IPR000235">
    <property type="entry name" value="Ribosomal_uS7"/>
</dbReference>
<dbReference type="GO" id="GO:0005840">
    <property type="term" value="C:ribosome"/>
    <property type="evidence" value="ECO:0007669"/>
    <property type="project" value="UniProtKB-KW"/>
</dbReference>
<dbReference type="InterPro" id="IPR023798">
    <property type="entry name" value="Ribosomal_uS7_dom"/>
</dbReference>
<comment type="caution">
    <text evidence="5">The sequence shown here is derived from an EMBL/GenBank/DDBJ whole genome shotgun (WGS) entry which is preliminary data.</text>
</comment>
<reference evidence="5" key="2">
    <citation type="journal article" date="2023" name="Commun. Biol.">
        <title>Intrasexual cuticular hydrocarbon dimorphism in a wasp sheds light on hydrocarbon biosynthesis genes in Hymenoptera.</title>
        <authorList>
            <person name="Moris V.C."/>
            <person name="Podsiadlowski L."/>
            <person name="Martin S."/>
            <person name="Oeyen J.P."/>
            <person name="Donath A."/>
            <person name="Petersen M."/>
            <person name="Wilbrandt J."/>
            <person name="Misof B."/>
            <person name="Liedtke D."/>
            <person name="Thamm M."/>
            <person name="Scheiner R."/>
            <person name="Schmitt T."/>
            <person name="Niehuis O."/>
        </authorList>
    </citation>
    <scope>NUCLEOTIDE SEQUENCE</scope>
    <source>
        <strain evidence="5">GBR_01_08_01A</strain>
    </source>
</reference>
<dbReference type="Proteomes" id="UP001258017">
    <property type="component" value="Unassembled WGS sequence"/>
</dbReference>
<evidence type="ECO:0000313" key="6">
    <source>
        <dbReference type="Proteomes" id="UP001258017"/>
    </source>
</evidence>
<dbReference type="Gene3D" id="1.10.455.10">
    <property type="entry name" value="Ribosomal protein S7 domain"/>
    <property type="match status" value="1"/>
</dbReference>
<feature type="domain" description="Small ribosomal subunit protein uS7" evidence="4">
    <location>
        <begin position="65"/>
        <end position="217"/>
    </location>
</feature>
<evidence type="ECO:0000259" key="4">
    <source>
        <dbReference type="Pfam" id="PF00177"/>
    </source>
</evidence>
<accession>A0AAD9RUQ2</accession>
<dbReference type="EMBL" id="JAIFRP010000014">
    <property type="protein sequence ID" value="KAK2586297.1"/>
    <property type="molecule type" value="Genomic_DNA"/>
</dbReference>
<comment type="similarity">
    <text evidence="1">Belongs to the universal ribosomal protein uS7 family.</text>
</comment>
<dbReference type="InterPro" id="IPR036823">
    <property type="entry name" value="Ribosomal_uS7_dom_sf"/>
</dbReference>
<evidence type="ECO:0000256" key="2">
    <source>
        <dbReference type="ARBA" id="ARBA00022980"/>
    </source>
</evidence>
<dbReference type="GO" id="GO:1990904">
    <property type="term" value="C:ribonucleoprotein complex"/>
    <property type="evidence" value="ECO:0007669"/>
    <property type="project" value="UniProtKB-KW"/>
</dbReference>
<evidence type="ECO:0000313" key="5">
    <source>
        <dbReference type="EMBL" id="KAK2586297.1"/>
    </source>
</evidence>
<dbReference type="GO" id="GO:0006412">
    <property type="term" value="P:translation"/>
    <property type="evidence" value="ECO:0007669"/>
    <property type="project" value="InterPro"/>
</dbReference>
<dbReference type="Pfam" id="PF00177">
    <property type="entry name" value="Ribosomal_S7"/>
    <property type="match status" value="1"/>
</dbReference>
<evidence type="ECO:0000256" key="1">
    <source>
        <dbReference type="ARBA" id="ARBA00007151"/>
    </source>
</evidence>
<gene>
    <name evidence="5" type="ORF">KPH14_001547</name>
</gene>
<keyword evidence="6" id="KW-1185">Reference proteome</keyword>
<keyword evidence="2" id="KW-0689">Ribosomal protein</keyword>
<dbReference type="SUPFAM" id="SSF47973">
    <property type="entry name" value="Ribosomal protein S7"/>
    <property type="match status" value="1"/>
</dbReference>
<name>A0AAD9RUQ2_9HYME</name>
<sequence length="227" mass="26855">MTSFRVTATKTINLFNLYGSQRCYSVFPERYIKPIYRKEEQHDLWKSPQVKEILYKFIKPAKTSDTCSEFYDANINLFTNYIMRKGKKNLAISLVQETFENIKRMQLMQYHKADPNLKDGIELDPKVIFYKAIENCTPVLELQVYRKGGIRYKVPVAIHDQRARFLAMNWLIQAAKSKDRTVHLPTQLAKEFINAFHNQGRVVAKKQDLHKECDANRAYAHFRWQKQ</sequence>
<dbReference type="CDD" id="cd14870">
    <property type="entry name" value="uS7_Mitochondria_Mammalian"/>
    <property type="match status" value="1"/>
</dbReference>
<organism evidence="5 6">
    <name type="scientific">Odynerus spinipes</name>
    <dbReference type="NCBI Taxonomy" id="1348599"/>
    <lineage>
        <taxon>Eukaryota</taxon>
        <taxon>Metazoa</taxon>
        <taxon>Ecdysozoa</taxon>
        <taxon>Arthropoda</taxon>
        <taxon>Hexapoda</taxon>
        <taxon>Insecta</taxon>
        <taxon>Pterygota</taxon>
        <taxon>Neoptera</taxon>
        <taxon>Endopterygota</taxon>
        <taxon>Hymenoptera</taxon>
        <taxon>Apocrita</taxon>
        <taxon>Aculeata</taxon>
        <taxon>Vespoidea</taxon>
        <taxon>Vespidae</taxon>
        <taxon>Eumeninae</taxon>
        <taxon>Odynerus</taxon>
    </lineage>
</organism>